<dbReference type="GO" id="GO:0004555">
    <property type="term" value="F:alpha,alpha-trehalase activity"/>
    <property type="evidence" value="ECO:0007669"/>
    <property type="project" value="InterPro"/>
</dbReference>
<evidence type="ECO:0000259" key="2">
    <source>
        <dbReference type="Pfam" id="PF22422"/>
    </source>
</evidence>
<organism evidence="3 4">
    <name type="scientific">Thomasclavelia spiroformis</name>
    <dbReference type="NCBI Taxonomy" id="29348"/>
    <lineage>
        <taxon>Bacteria</taxon>
        <taxon>Bacillati</taxon>
        <taxon>Bacillota</taxon>
        <taxon>Erysipelotrichia</taxon>
        <taxon>Erysipelotrichales</taxon>
        <taxon>Coprobacillaceae</taxon>
        <taxon>Thomasclavelia</taxon>
    </lineage>
</organism>
<dbReference type="Gene3D" id="3.30.1390.40">
    <property type="entry name" value="Ribosomal protein L30p/L7e"/>
    <property type="match status" value="1"/>
</dbReference>
<dbReference type="PANTHER" id="PTHR23403">
    <property type="entry name" value="TREHALASE"/>
    <property type="match status" value="1"/>
</dbReference>
<dbReference type="InterPro" id="IPR054491">
    <property type="entry name" value="MGH1-like_GH"/>
</dbReference>
<feature type="domain" description="Glucosidase YgjK N-terminal" evidence="1">
    <location>
        <begin position="57"/>
        <end position="309"/>
    </location>
</feature>
<evidence type="ECO:0008006" key="5">
    <source>
        <dbReference type="Google" id="ProtNLM"/>
    </source>
</evidence>
<accession>A0A1Y4QMQ7</accession>
<comment type="caution">
    <text evidence="3">The sequence shown here is derived from an EMBL/GenBank/DDBJ whole genome shotgun (WGS) entry which is preliminary data.</text>
</comment>
<dbReference type="InterPro" id="IPR008928">
    <property type="entry name" value="6-hairpin_glycosidase_sf"/>
</dbReference>
<dbReference type="InterPro" id="IPR048450">
    <property type="entry name" value="YgjK_N"/>
</dbReference>
<dbReference type="PANTHER" id="PTHR23403:SF1">
    <property type="entry name" value="TREHALASE"/>
    <property type="match status" value="1"/>
</dbReference>
<dbReference type="AlphaFoldDB" id="A0A1Y4QMQ7"/>
<evidence type="ECO:0000313" key="4">
    <source>
        <dbReference type="Proteomes" id="UP000196258"/>
    </source>
</evidence>
<evidence type="ECO:0000313" key="3">
    <source>
        <dbReference type="EMBL" id="OUQ06595.1"/>
    </source>
</evidence>
<protein>
    <recommendedName>
        <fullName evidence="5">Alpha-glucosidase</fullName>
    </recommendedName>
</protein>
<dbReference type="InterPro" id="IPR012341">
    <property type="entry name" value="6hp_glycosidase-like_sf"/>
</dbReference>
<dbReference type="Proteomes" id="UP000196258">
    <property type="component" value="Unassembled WGS sequence"/>
</dbReference>
<reference evidence="4" key="1">
    <citation type="submission" date="2017-04" db="EMBL/GenBank/DDBJ databases">
        <title>Function of individual gut microbiota members based on whole genome sequencing of pure cultures obtained from chicken caecum.</title>
        <authorList>
            <person name="Medvecky M."/>
            <person name="Cejkova D."/>
            <person name="Polansky O."/>
            <person name="Karasova D."/>
            <person name="Kubasova T."/>
            <person name="Cizek A."/>
            <person name="Rychlik I."/>
        </authorList>
    </citation>
    <scope>NUCLEOTIDE SEQUENCE [LARGE SCALE GENOMIC DNA]</scope>
    <source>
        <strain evidence="4">An149</strain>
    </source>
</reference>
<dbReference type="Pfam" id="PF21152">
    <property type="entry name" value="YgjK_N"/>
    <property type="match status" value="1"/>
</dbReference>
<gene>
    <name evidence="3" type="ORF">B5E91_01325</name>
</gene>
<dbReference type="EMBL" id="NFLB01000001">
    <property type="protein sequence ID" value="OUQ06595.1"/>
    <property type="molecule type" value="Genomic_DNA"/>
</dbReference>
<dbReference type="Pfam" id="PF22422">
    <property type="entry name" value="MGH1-like_GH"/>
    <property type="match status" value="1"/>
</dbReference>
<name>A0A1Y4QMQ7_9FIRM</name>
<dbReference type="InterPro" id="IPR001661">
    <property type="entry name" value="Glyco_hydro_37"/>
</dbReference>
<sequence>MHINKKRILKKGLILGLSCLMVGSTVSIRKVNAVEVSKPLTDFGNILNVTADPQEEIYGYYDTNEYNNFSDMGAWHGYYLHTKSATDLYGGFAGPVIIAEEYPVNLSDSINKINLEKVTADGVEKIDLTTAETSEVYYPGRLEQTYELEDLTLKLKLIFGTNRTALIETSIINKTEEDLELNLSWDGHLFTYYTNPSNDMGTSLSQRDNGVKVDFETIRSTWSYMTTDQNSFDVVLSEKDITTEISDDKLSYTITKNTPVTIKANEEYKTYQTQSFTFTNEERENEKAKVDDLLNNPDKHFEENNTRWQGYVDTVFKNGDSANVNYQNAAVKSIETLTTNWFSPAGAIKHDGVVPSMSYKWFIGMWAWDSWKQVVATTQFNPELAKNNVRALFDYQIQNDDKVRPQDAGAIIDCIFYNQNADRGGDGGNWNERNSKPALAAWAVQNVYRATGDKDFLKEMYPKLVAYHNWWYTNRDIDKNGIAEYGGMVHETCYDWRNYGYEVGQVVEGFGTVNEDGFIIDSNNERMVCPEAGIEAAAWESGMDNATRFDIEGSGPEDKGVEVYTVRNDENEPIGYVINQESVDLNAYLYAEKGFLKEMAEILGYDEDAEKYTKEAKKLRKYINEEMYDEETGFYYDVQTNEDGSEKKLLVNRGKGTEGWIPLWAKAATREQASTVVENMMDEGKFNTYVPLPTASKDNEKYDPERYWRGPVWLDQALYGIEALQNYGYNEKAKELTLKLFNNTKGLLEDGPIHENYNPETGEGLHTKNFSWSASAFYLLYQNTLTSTQTTSQNGLAIPDSEIEVVVNKDLLYKLIKEAEAFNEDEFTSDSYKGLVIALENGKKVYNDANATQQQVDEAATALQNAINALIKNETSKNPEDDKVPATGDNVNVLPYAAALGLAGLGAICYKKKKED</sequence>
<dbReference type="Gene3D" id="1.50.10.10">
    <property type="match status" value="1"/>
</dbReference>
<dbReference type="NCBIfam" id="NF007525">
    <property type="entry name" value="PRK10137.1"/>
    <property type="match status" value="1"/>
</dbReference>
<evidence type="ECO:0000259" key="1">
    <source>
        <dbReference type="Pfam" id="PF21152"/>
    </source>
</evidence>
<dbReference type="NCBIfam" id="TIGR01167">
    <property type="entry name" value="LPXTG_anchor"/>
    <property type="match status" value="1"/>
</dbReference>
<feature type="domain" description="Mannosylglycerate hydrolase MGH1-like glycoside hydrolase" evidence="2">
    <location>
        <begin position="365"/>
        <end position="773"/>
    </location>
</feature>
<dbReference type="GO" id="GO:0005993">
    <property type="term" value="P:trehalose catabolic process"/>
    <property type="evidence" value="ECO:0007669"/>
    <property type="project" value="TreeGrafter"/>
</dbReference>
<dbReference type="SUPFAM" id="SSF48208">
    <property type="entry name" value="Six-hairpin glycosidases"/>
    <property type="match status" value="1"/>
</dbReference>
<dbReference type="RefSeq" id="WP_087254096.1">
    <property type="nucleotide sequence ID" value="NZ_NFLB01000001.1"/>
</dbReference>
<dbReference type="Gene3D" id="2.70.98.50">
    <property type="entry name" value="putative glycoside hydrolase family protein from bacillus halodurans"/>
    <property type="match status" value="1"/>
</dbReference>
<proteinExistence type="predicted"/>
<dbReference type="Gene3D" id="1.10.287.100">
    <property type="match status" value="1"/>
</dbReference>
<dbReference type="Gene3D" id="1.20.1270.90">
    <property type="entry name" value="AF1782-like"/>
    <property type="match status" value="1"/>
</dbReference>